<evidence type="ECO:0000256" key="1">
    <source>
        <dbReference type="ARBA" id="ARBA00023015"/>
    </source>
</evidence>
<keyword evidence="2" id="KW-0238">DNA-binding</keyword>
<dbReference type="GO" id="GO:0003700">
    <property type="term" value="F:DNA-binding transcription factor activity"/>
    <property type="evidence" value="ECO:0007669"/>
    <property type="project" value="InterPro"/>
</dbReference>
<evidence type="ECO:0000259" key="4">
    <source>
        <dbReference type="PROSITE" id="PS50987"/>
    </source>
</evidence>
<dbReference type="InterPro" id="IPR051011">
    <property type="entry name" value="Metal_resp_trans_reg"/>
</dbReference>
<dbReference type="PANTHER" id="PTHR43132:SF6">
    <property type="entry name" value="HTH-TYPE TRANSCRIPTIONAL REPRESSOR CZRA"/>
    <property type="match status" value="1"/>
</dbReference>
<gene>
    <name evidence="5" type="ORF">CSA56_18985</name>
</gene>
<keyword evidence="1" id="KW-0805">Transcription regulation</keyword>
<dbReference type="NCBIfam" id="NF033788">
    <property type="entry name" value="HTH_metalloreg"/>
    <property type="match status" value="1"/>
</dbReference>
<name>A0A2G6K6C9_9BACT</name>
<dbReference type="AlphaFoldDB" id="A0A2G6K6C9"/>
<dbReference type="PANTHER" id="PTHR43132">
    <property type="entry name" value="ARSENICAL RESISTANCE OPERON REPRESSOR ARSR-RELATED"/>
    <property type="match status" value="1"/>
</dbReference>
<feature type="domain" description="HTH arsR-type" evidence="4">
    <location>
        <begin position="29"/>
        <end position="123"/>
    </location>
</feature>
<protein>
    <submittedName>
        <fullName evidence="5">Transcriptional regulator</fullName>
    </submittedName>
</protein>
<evidence type="ECO:0000256" key="3">
    <source>
        <dbReference type="ARBA" id="ARBA00023163"/>
    </source>
</evidence>
<dbReference type="InterPro" id="IPR001845">
    <property type="entry name" value="HTH_ArsR_DNA-bd_dom"/>
</dbReference>
<dbReference type="Proteomes" id="UP000230821">
    <property type="component" value="Unassembled WGS sequence"/>
</dbReference>
<dbReference type="EMBL" id="PDSK01000162">
    <property type="protein sequence ID" value="PIE31236.1"/>
    <property type="molecule type" value="Genomic_DNA"/>
</dbReference>
<dbReference type="Pfam" id="PF01022">
    <property type="entry name" value="HTH_5"/>
    <property type="match status" value="1"/>
</dbReference>
<keyword evidence="3" id="KW-0804">Transcription</keyword>
<dbReference type="Gene3D" id="1.10.10.10">
    <property type="entry name" value="Winged helix-like DNA-binding domain superfamily/Winged helix DNA-binding domain"/>
    <property type="match status" value="1"/>
</dbReference>
<dbReference type="PROSITE" id="PS50987">
    <property type="entry name" value="HTH_ARSR_2"/>
    <property type="match status" value="1"/>
</dbReference>
<dbReference type="GO" id="GO:0003677">
    <property type="term" value="F:DNA binding"/>
    <property type="evidence" value="ECO:0007669"/>
    <property type="project" value="UniProtKB-KW"/>
</dbReference>
<comment type="caution">
    <text evidence="5">The sequence shown here is derived from an EMBL/GenBank/DDBJ whole genome shotgun (WGS) entry which is preliminary data.</text>
</comment>
<sequence length="123" mass="13918">MKKDTNSPGHLLDQDVHHNALANVTGQMPPDERLYELADFFKVFGDSTRIKILYALFASEMCVQHLTEALGMNQSAISHQLRILKQTGLVKYRKEGKFVFYSLDDDHVTQIIGQGMAHLSEGR</sequence>
<proteinExistence type="predicted"/>
<accession>A0A2G6K6C9</accession>
<evidence type="ECO:0000313" key="5">
    <source>
        <dbReference type="EMBL" id="PIE31236.1"/>
    </source>
</evidence>
<evidence type="ECO:0000313" key="6">
    <source>
        <dbReference type="Proteomes" id="UP000230821"/>
    </source>
</evidence>
<dbReference type="InterPro" id="IPR036390">
    <property type="entry name" value="WH_DNA-bd_sf"/>
</dbReference>
<dbReference type="InterPro" id="IPR036388">
    <property type="entry name" value="WH-like_DNA-bd_sf"/>
</dbReference>
<reference evidence="5 6" key="1">
    <citation type="submission" date="2017-10" db="EMBL/GenBank/DDBJ databases">
        <title>Novel microbial diversity and functional potential in the marine mammal oral microbiome.</title>
        <authorList>
            <person name="Dudek N.K."/>
            <person name="Sun C.L."/>
            <person name="Burstein D."/>
            <person name="Kantor R.S."/>
            <person name="Aliaga Goltsman D.S."/>
            <person name="Bik E.M."/>
            <person name="Thomas B.C."/>
            <person name="Banfield J.F."/>
            <person name="Relman D.A."/>
        </authorList>
    </citation>
    <scope>NUCLEOTIDE SEQUENCE [LARGE SCALE GENOMIC DNA]</scope>
    <source>
        <strain evidence="5">DOLJORAL78_47_16</strain>
    </source>
</reference>
<dbReference type="PRINTS" id="PR00778">
    <property type="entry name" value="HTHARSR"/>
</dbReference>
<dbReference type="SUPFAM" id="SSF46785">
    <property type="entry name" value="Winged helix' DNA-binding domain"/>
    <property type="match status" value="1"/>
</dbReference>
<organism evidence="5 6">
    <name type="scientific">candidate division KSB3 bacterium</name>
    <dbReference type="NCBI Taxonomy" id="2044937"/>
    <lineage>
        <taxon>Bacteria</taxon>
        <taxon>candidate division KSB3</taxon>
    </lineage>
</organism>
<evidence type="ECO:0000256" key="2">
    <source>
        <dbReference type="ARBA" id="ARBA00023125"/>
    </source>
</evidence>
<dbReference type="InterPro" id="IPR011991">
    <property type="entry name" value="ArsR-like_HTH"/>
</dbReference>
<dbReference type="SMART" id="SM00418">
    <property type="entry name" value="HTH_ARSR"/>
    <property type="match status" value="1"/>
</dbReference>
<dbReference type="CDD" id="cd00090">
    <property type="entry name" value="HTH_ARSR"/>
    <property type="match status" value="1"/>
</dbReference>